<dbReference type="OrthoDB" id="9808813at2"/>
<dbReference type="GO" id="GO:0042276">
    <property type="term" value="P:error-prone translesion synthesis"/>
    <property type="evidence" value="ECO:0007669"/>
    <property type="project" value="TreeGrafter"/>
</dbReference>
<dbReference type="Pfam" id="PF13438">
    <property type="entry name" value="DUF4113"/>
    <property type="match status" value="1"/>
</dbReference>
<name>A0A345Y238_9NEIS</name>
<dbReference type="InterPro" id="IPR017961">
    <property type="entry name" value="DNA_pol_Y-fam_little_finger"/>
</dbReference>
<dbReference type="Pfam" id="PF00817">
    <property type="entry name" value="IMS"/>
    <property type="match status" value="1"/>
</dbReference>
<keyword evidence="5" id="KW-0742">SOS response</keyword>
<comment type="similarity">
    <text evidence="1">Belongs to the DNA polymerase type-Y family.</text>
</comment>
<evidence type="ECO:0000313" key="9">
    <source>
        <dbReference type="Proteomes" id="UP000254537"/>
    </source>
</evidence>
<dbReference type="Pfam" id="PF11799">
    <property type="entry name" value="IMS_C"/>
    <property type="match status" value="1"/>
</dbReference>
<evidence type="ECO:0000256" key="6">
    <source>
        <dbReference type="SAM" id="MobiDB-lite"/>
    </source>
</evidence>
<dbReference type="InterPro" id="IPR025188">
    <property type="entry name" value="DUF4113"/>
</dbReference>
<dbReference type="InterPro" id="IPR001126">
    <property type="entry name" value="UmuC"/>
</dbReference>
<dbReference type="InterPro" id="IPR043128">
    <property type="entry name" value="Rev_trsase/Diguanyl_cyclase"/>
</dbReference>
<keyword evidence="2" id="KW-0227">DNA damage</keyword>
<evidence type="ECO:0000259" key="7">
    <source>
        <dbReference type="PROSITE" id="PS50173"/>
    </source>
</evidence>
<dbReference type="Proteomes" id="UP000254537">
    <property type="component" value="Chromosome"/>
</dbReference>
<feature type="region of interest" description="Disordered" evidence="6">
    <location>
        <begin position="390"/>
        <end position="427"/>
    </location>
</feature>
<dbReference type="KEGG" id="ccah:DWG20_00290"/>
<dbReference type="GO" id="GO:0006281">
    <property type="term" value="P:DNA repair"/>
    <property type="evidence" value="ECO:0007669"/>
    <property type="project" value="UniProtKB-KW"/>
</dbReference>
<evidence type="ECO:0000313" key="8">
    <source>
        <dbReference type="EMBL" id="AXK37990.1"/>
    </source>
</evidence>
<dbReference type="PROSITE" id="PS50173">
    <property type="entry name" value="UMUC"/>
    <property type="match status" value="1"/>
</dbReference>
<keyword evidence="3" id="KW-0741">SOS mutagenesis</keyword>
<dbReference type="Gene3D" id="3.40.1170.60">
    <property type="match status" value="1"/>
</dbReference>
<gene>
    <name evidence="8" type="ORF">DWG20_00290</name>
</gene>
<evidence type="ECO:0000256" key="3">
    <source>
        <dbReference type="ARBA" id="ARBA00023199"/>
    </source>
</evidence>
<dbReference type="GO" id="GO:0003684">
    <property type="term" value="F:damaged DNA binding"/>
    <property type="evidence" value="ECO:0007669"/>
    <property type="project" value="InterPro"/>
</dbReference>
<dbReference type="GO" id="GO:0003887">
    <property type="term" value="F:DNA-directed DNA polymerase activity"/>
    <property type="evidence" value="ECO:0007669"/>
    <property type="project" value="TreeGrafter"/>
</dbReference>
<dbReference type="PANTHER" id="PTHR11076:SF34">
    <property type="entry name" value="PROTEIN UMUC"/>
    <property type="match status" value="1"/>
</dbReference>
<dbReference type="InterPro" id="IPR050116">
    <property type="entry name" value="DNA_polymerase-Y"/>
</dbReference>
<feature type="domain" description="UmuC" evidence="7">
    <location>
        <begin position="3"/>
        <end position="192"/>
    </location>
</feature>
<evidence type="ECO:0000256" key="2">
    <source>
        <dbReference type="ARBA" id="ARBA00022763"/>
    </source>
</evidence>
<evidence type="ECO:0000256" key="1">
    <source>
        <dbReference type="ARBA" id="ARBA00010945"/>
    </source>
</evidence>
<proteinExistence type="inferred from homology"/>
<dbReference type="PANTHER" id="PTHR11076">
    <property type="entry name" value="DNA REPAIR POLYMERASE UMUC / TRANSFERASE FAMILY MEMBER"/>
    <property type="match status" value="1"/>
</dbReference>
<dbReference type="AlphaFoldDB" id="A0A345Y238"/>
<dbReference type="GO" id="GO:0005829">
    <property type="term" value="C:cytosol"/>
    <property type="evidence" value="ECO:0007669"/>
    <property type="project" value="TreeGrafter"/>
</dbReference>
<accession>A0A345Y238</accession>
<protein>
    <submittedName>
        <fullName evidence="8">Y-family DNA polymerase</fullName>
    </submittedName>
</protein>
<dbReference type="CDD" id="cd01700">
    <property type="entry name" value="PolY_Pol_V_umuC"/>
    <property type="match status" value="1"/>
</dbReference>
<dbReference type="Gene3D" id="3.30.70.270">
    <property type="match status" value="1"/>
</dbReference>
<organism evidence="8 9">
    <name type="scientific">Crenobacter cavernae</name>
    <dbReference type="NCBI Taxonomy" id="2290923"/>
    <lineage>
        <taxon>Bacteria</taxon>
        <taxon>Pseudomonadati</taxon>
        <taxon>Pseudomonadota</taxon>
        <taxon>Betaproteobacteria</taxon>
        <taxon>Neisseriales</taxon>
        <taxon>Neisseriaceae</taxon>
        <taxon>Crenobacter</taxon>
    </lineage>
</organism>
<dbReference type="Gene3D" id="1.10.150.20">
    <property type="entry name" value="5' to 3' exonuclease, C-terminal subdomain"/>
    <property type="match status" value="1"/>
</dbReference>
<dbReference type="EMBL" id="CP031337">
    <property type="protein sequence ID" value="AXK37990.1"/>
    <property type="molecule type" value="Genomic_DNA"/>
</dbReference>
<dbReference type="SUPFAM" id="SSF56672">
    <property type="entry name" value="DNA/RNA polymerases"/>
    <property type="match status" value="1"/>
</dbReference>
<dbReference type="InterPro" id="IPR043502">
    <property type="entry name" value="DNA/RNA_pol_sf"/>
</dbReference>
<keyword evidence="4" id="KW-0234">DNA repair</keyword>
<evidence type="ECO:0000256" key="5">
    <source>
        <dbReference type="ARBA" id="ARBA00023236"/>
    </source>
</evidence>
<dbReference type="GO" id="GO:0009432">
    <property type="term" value="P:SOS response"/>
    <property type="evidence" value="ECO:0007669"/>
    <property type="project" value="UniProtKB-KW"/>
</dbReference>
<dbReference type="RefSeq" id="WP_115431872.1">
    <property type="nucleotide sequence ID" value="NZ_CP031337.1"/>
</dbReference>
<evidence type="ECO:0000256" key="4">
    <source>
        <dbReference type="ARBA" id="ARBA00023204"/>
    </source>
</evidence>
<reference evidence="8 9" key="1">
    <citation type="submission" date="2018-07" db="EMBL/GenBank/DDBJ databases">
        <title>Crenobacter cavernae sp. nov., isolated from a karst cave.</title>
        <authorList>
            <person name="Zhu H."/>
        </authorList>
    </citation>
    <scope>NUCLEOTIDE SEQUENCE [LARGE SCALE GENOMIC DNA]</scope>
    <source>
        <strain evidence="8 9">K1W11S-77</strain>
    </source>
</reference>
<sequence length="427" mass="47438">MLFALVDCDNFYASVEMLFDPTLAGRPLVVLSNNLGCVIARSREAKALGIPMGAAWFQLEPVARQAGIVAMASNYTLYGDLSDRDAEVLRQFGPIERYSIDEAFLDLSSVANVPGADLTAYGQEIRRLIARWLGLPVCVGIAQTKTLAELANRSAKKGWAGEDGVCDFTQQAQEALDELFGSIAVDEVWGVGPRIAIRLHDLDIRTVRELRDADSELVRARFGVPLKRTVLELRGISCLGLDQAVHERQQIMCGRTFGHTVYDLPNLREAVRCYMARAGEKLRAQDSLAGAVHLYLRTKPSSPEDKPRMHGSMVPLPEPSADTRVLTAWALKLLALLYRPGYGYQKAAVMLSELRPKRYLQGSLFGPCDDALSDALMQAVDRRNRQLGRTALQQLSDGPVRPWHQRRGRRSPEYTTSWDDLPTVMAR</sequence>